<dbReference type="Proteomes" id="UP000308600">
    <property type="component" value="Unassembled WGS sequence"/>
</dbReference>
<organism evidence="1 2">
    <name type="scientific">Pluteus cervinus</name>
    <dbReference type="NCBI Taxonomy" id="181527"/>
    <lineage>
        <taxon>Eukaryota</taxon>
        <taxon>Fungi</taxon>
        <taxon>Dikarya</taxon>
        <taxon>Basidiomycota</taxon>
        <taxon>Agaricomycotina</taxon>
        <taxon>Agaricomycetes</taxon>
        <taxon>Agaricomycetidae</taxon>
        <taxon>Agaricales</taxon>
        <taxon>Pluteineae</taxon>
        <taxon>Pluteaceae</taxon>
        <taxon>Pluteus</taxon>
    </lineage>
</organism>
<sequence length="218" mass="24202">MDSTSEIEPAPSAIALPTSQVTFIPLKSKATIPADEKKRLENMLDSWRQERYGQRPKRSLTGHRFDLPNKQLKALVEQSGEFLREQEITPGLIQKFISWDLASQAELNAVVKIICEWRVGAIAVATPSKRKHKKARPSAPDVEDDSDLDFDFPGGSRPPSPTQPLPALRLVDDDDLMIDSDEQSENILVGDVEITPPTNNHFAAQCTSIRPTKAVILP</sequence>
<protein>
    <submittedName>
        <fullName evidence="1">Uncharacterized protein</fullName>
    </submittedName>
</protein>
<proteinExistence type="predicted"/>
<accession>A0ACD3A1R7</accession>
<reference evidence="1 2" key="1">
    <citation type="journal article" date="2019" name="Nat. Ecol. Evol.">
        <title>Megaphylogeny resolves global patterns of mushroom evolution.</title>
        <authorList>
            <person name="Varga T."/>
            <person name="Krizsan K."/>
            <person name="Foldi C."/>
            <person name="Dima B."/>
            <person name="Sanchez-Garcia M."/>
            <person name="Sanchez-Ramirez S."/>
            <person name="Szollosi G.J."/>
            <person name="Szarkandi J.G."/>
            <person name="Papp V."/>
            <person name="Albert L."/>
            <person name="Andreopoulos W."/>
            <person name="Angelini C."/>
            <person name="Antonin V."/>
            <person name="Barry K.W."/>
            <person name="Bougher N.L."/>
            <person name="Buchanan P."/>
            <person name="Buyck B."/>
            <person name="Bense V."/>
            <person name="Catcheside P."/>
            <person name="Chovatia M."/>
            <person name="Cooper J."/>
            <person name="Damon W."/>
            <person name="Desjardin D."/>
            <person name="Finy P."/>
            <person name="Geml J."/>
            <person name="Haridas S."/>
            <person name="Hughes K."/>
            <person name="Justo A."/>
            <person name="Karasinski D."/>
            <person name="Kautmanova I."/>
            <person name="Kiss B."/>
            <person name="Kocsube S."/>
            <person name="Kotiranta H."/>
            <person name="LaButti K.M."/>
            <person name="Lechner B.E."/>
            <person name="Liimatainen K."/>
            <person name="Lipzen A."/>
            <person name="Lukacs Z."/>
            <person name="Mihaltcheva S."/>
            <person name="Morgado L.N."/>
            <person name="Niskanen T."/>
            <person name="Noordeloos M.E."/>
            <person name="Ohm R.A."/>
            <person name="Ortiz-Santana B."/>
            <person name="Ovrebo C."/>
            <person name="Racz N."/>
            <person name="Riley R."/>
            <person name="Savchenko A."/>
            <person name="Shiryaev A."/>
            <person name="Soop K."/>
            <person name="Spirin V."/>
            <person name="Szebenyi C."/>
            <person name="Tomsovsky M."/>
            <person name="Tulloss R.E."/>
            <person name="Uehling J."/>
            <person name="Grigoriev I.V."/>
            <person name="Vagvolgyi C."/>
            <person name="Papp T."/>
            <person name="Martin F.M."/>
            <person name="Miettinen O."/>
            <person name="Hibbett D.S."/>
            <person name="Nagy L.G."/>
        </authorList>
    </citation>
    <scope>NUCLEOTIDE SEQUENCE [LARGE SCALE GENOMIC DNA]</scope>
    <source>
        <strain evidence="1 2">NL-1719</strain>
    </source>
</reference>
<dbReference type="EMBL" id="ML209175">
    <property type="protein sequence ID" value="TFK58837.1"/>
    <property type="molecule type" value="Genomic_DNA"/>
</dbReference>
<gene>
    <name evidence="1" type="ORF">BDN72DRAFT_676097</name>
</gene>
<keyword evidence="2" id="KW-1185">Reference proteome</keyword>
<evidence type="ECO:0000313" key="2">
    <source>
        <dbReference type="Proteomes" id="UP000308600"/>
    </source>
</evidence>
<name>A0ACD3A1R7_9AGAR</name>
<evidence type="ECO:0000313" key="1">
    <source>
        <dbReference type="EMBL" id="TFK58837.1"/>
    </source>
</evidence>